<feature type="DNA-binding region" description="H-T-H motif" evidence="4">
    <location>
        <begin position="47"/>
        <end position="66"/>
    </location>
</feature>
<evidence type="ECO:0000313" key="7">
    <source>
        <dbReference type="EMBL" id="GAA4285338.1"/>
    </source>
</evidence>
<dbReference type="PANTHER" id="PTHR30055">
    <property type="entry name" value="HTH-TYPE TRANSCRIPTIONAL REGULATOR RUTR"/>
    <property type="match status" value="1"/>
</dbReference>
<keyword evidence="3" id="KW-0804">Transcription</keyword>
<evidence type="ECO:0000256" key="2">
    <source>
        <dbReference type="ARBA" id="ARBA00023125"/>
    </source>
</evidence>
<dbReference type="PROSITE" id="PS01081">
    <property type="entry name" value="HTH_TETR_1"/>
    <property type="match status" value="1"/>
</dbReference>
<accession>A0ABP8EN29</accession>
<protein>
    <submittedName>
        <fullName evidence="7">TetR family transcriptional regulator</fullName>
    </submittedName>
</protein>
<evidence type="ECO:0000256" key="1">
    <source>
        <dbReference type="ARBA" id="ARBA00023015"/>
    </source>
</evidence>
<dbReference type="InterPro" id="IPR023772">
    <property type="entry name" value="DNA-bd_HTH_TetR-type_CS"/>
</dbReference>
<organism evidence="7 8">
    <name type="scientific">Brevibacterium daeguense</name>
    <dbReference type="NCBI Taxonomy" id="909936"/>
    <lineage>
        <taxon>Bacteria</taxon>
        <taxon>Bacillati</taxon>
        <taxon>Actinomycetota</taxon>
        <taxon>Actinomycetes</taxon>
        <taxon>Micrococcales</taxon>
        <taxon>Brevibacteriaceae</taxon>
        <taxon>Brevibacterium</taxon>
    </lineage>
</organism>
<dbReference type="InterPro" id="IPR050109">
    <property type="entry name" value="HTH-type_TetR-like_transc_reg"/>
</dbReference>
<gene>
    <name evidence="7" type="ORF">GCM10022261_28690</name>
</gene>
<evidence type="ECO:0000256" key="5">
    <source>
        <dbReference type="SAM" id="MobiDB-lite"/>
    </source>
</evidence>
<dbReference type="Pfam" id="PF00440">
    <property type="entry name" value="TetR_N"/>
    <property type="match status" value="1"/>
</dbReference>
<evidence type="ECO:0000256" key="4">
    <source>
        <dbReference type="PROSITE-ProRule" id="PRU00335"/>
    </source>
</evidence>
<feature type="domain" description="HTH tetR-type" evidence="6">
    <location>
        <begin position="24"/>
        <end position="84"/>
    </location>
</feature>
<dbReference type="Proteomes" id="UP001501586">
    <property type="component" value="Unassembled WGS sequence"/>
</dbReference>
<dbReference type="EMBL" id="BAABAZ010000012">
    <property type="protein sequence ID" value="GAA4285338.1"/>
    <property type="molecule type" value="Genomic_DNA"/>
</dbReference>
<reference evidence="8" key="1">
    <citation type="journal article" date="2019" name="Int. J. Syst. Evol. Microbiol.">
        <title>The Global Catalogue of Microorganisms (GCM) 10K type strain sequencing project: providing services to taxonomists for standard genome sequencing and annotation.</title>
        <authorList>
            <consortium name="The Broad Institute Genomics Platform"/>
            <consortium name="The Broad Institute Genome Sequencing Center for Infectious Disease"/>
            <person name="Wu L."/>
            <person name="Ma J."/>
        </authorList>
    </citation>
    <scope>NUCLEOTIDE SEQUENCE [LARGE SCALE GENOMIC DNA]</scope>
    <source>
        <strain evidence="8">JCM 17458</strain>
    </source>
</reference>
<dbReference type="RefSeq" id="WP_236863174.1">
    <property type="nucleotide sequence ID" value="NZ_BAABAZ010000012.1"/>
</dbReference>
<name>A0ABP8EN29_9MICO</name>
<feature type="region of interest" description="Disordered" evidence="5">
    <location>
        <begin position="1"/>
        <end position="22"/>
    </location>
</feature>
<keyword evidence="1" id="KW-0805">Transcription regulation</keyword>
<keyword evidence="8" id="KW-1185">Reference proteome</keyword>
<evidence type="ECO:0000256" key="3">
    <source>
        <dbReference type="ARBA" id="ARBA00023163"/>
    </source>
</evidence>
<dbReference type="Gene3D" id="1.10.357.10">
    <property type="entry name" value="Tetracycline Repressor, domain 2"/>
    <property type="match status" value="1"/>
</dbReference>
<dbReference type="PANTHER" id="PTHR30055:SF234">
    <property type="entry name" value="HTH-TYPE TRANSCRIPTIONAL REGULATOR BETI"/>
    <property type="match status" value="1"/>
</dbReference>
<dbReference type="PROSITE" id="PS50977">
    <property type="entry name" value="HTH_TETR_2"/>
    <property type="match status" value="1"/>
</dbReference>
<evidence type="ECO:0000259" key="6">
    <source>
        <dbReference type="PROSITE" id="PS50977"/>
    </source>
</evidence>
<dbReference type="InterPro" id="IPR009057">
    <property type="entry name" value="Homeodomain-like_sf"/>
</dbReference>
<dbReference type="SUPFAM" id="SSF46689">
    <property type="entry name" value="Homeodomain-like"/>
    <property type="match status" value="1"/>
</dbReference>
<sequence>MSIAENPTNCAAPEEESHRDRKARLTRRAIHVAAVHQVLDQGLENATVAHIAAEAGVSTRTFFNYFSSKEDAIVGFTDRTLDDEQIAEFLERPLEPEALVEDIARLIHAAFMLTFNDDEVATGRRRIFAQHPALLRRQFEKNERLEDQVTEVVASRIRQHGLEYDSQEPLEEVARMLVLVCVAPLRATARRIAQKERADLEEDYSTEIFERSVRLFLDVVKGPRK</sequence>
<evidence type="ECO:0000313" key="8">
    <source>
        <dbReference type="Proteomes" id="UP001501586"/>
    </source>
</evidence>
<comment type="caution">
    <text evidence="7">The sequence shown here is derived from an EMBL/GenBank/DDBJ whole genome shotgun (WGS) entry which is preliminary data.</text>
</comment>
<keyword evidence="2 4" id="KW-0238">DNA-binding</keyword>
<dbReference type="InterPro" id="IPR001647">
    <property type="entry name" value="HTH_TetR"/>
</dbReference>
<proteinExistence type="predicted"/>